<dbReference type="EMBL" id="JAODUO010000945">
    <property type="protein sequence ID" value="KAK2172610.1"/>
    <property type="molecule type" value="Genomic_DNA"/>
</dbReference>
<sequence length="253" mass="28638">MEQATIGLSFIHRIRKESFFGLAGNASNVPIKFMVSTLRLPDPPSWLTFLQRDDLQDGFLYGTPPEGAQTVHMQIVALNQLTKQTSTDDFTIQMNEQERIEYLVELRVRNLNLEDLFTGSHLHSLVGSLRGVWPLEGDLVLVKVASLADVDGRIYVPSEPRMIIKEGVLVQIGSMYEFSLRLKRTKVEIEGSASCSGSHPQGEPHVGISAAFSSEYDIDWCKFRLVSEIFCESFRTRWVYFLHWTPKSMPGVI</sequence>
<protein>
    <submittedName>
        <fullName evidence="3">Uncharacterized protein</fullName>
    </submittedName>
</protein>
<evidence type="ECO:0000313" key="3">
    <source>
        <dbReference type="EMBL" id="KAK2172610.1"/>
    </source>
</evidence>
<feature type="domain" description="Sarcoglycan alpha/epsilon N-terminal" evidence="1">
    <location>
        <begin position="3"/>
        <end position="87"/>
    </location>
</feature>
<keyword evidence="4" id="KW-1185">Reference proteome</keyword>
<comment type="caution">
    <text evidence="3">The sequence shown here is derived from an EMBL/GenBank/DDBJ whole genome shotgun (WGS) entry which is preliminary data.</text>
</comment>
<dbReference type="Proteomes" id="UP001209878">
    <property type="component" value="Unassembled WGS sequence"/>
</dbReference>
<dbReference type="PANTHER" id="PTHR10132">
    <property type="entry name" value="ALPHA-/EPSILON-SARCOGLYCAN FAMILY MEMBER"/>
    <property type="match status" value="1"/>
</dbReference>
<evidence type="ECO:0000313" key="4">
    <source>
        <dbReference type="Proteomes" id="UP001209878"/>
    </source>
</evidence>
<accession>A0AAD9KK16</accession>
<name>A0AAD9KK16_RIDPI</name>
<dbReference type="Pfam" id="PF20989">
    <property type="entry name" value="Sarcoglycan_2_C"/>
    <property type="match status" value="1"/>
</dbReference>
<reference evidence="3" key="1">
    <citation type="journal article" date="2023" name="Mol. Biol. Evol.">
        <title>Third-Generation Sequencing Reveals the Adaptive Role of the Epigenome in Three Deep-Sea Polychaetes.</title>
        <authorList>
            <person name="Perez M."/>
            <person name="Aroh O."/>
            <person name="Sun Y."/>
            <person name="Lan Y."/>
            <person name="Juniper S.K."/>
            <person name="Young C.R."/>
            <person name="Angers B."/>
            <person name="Qian P.Y."/>
        </authorList>
    </citation>
    <scope>NUCLEOTIDE SEQUENCE</scope>
    <source>
        <strain evidence="3">R07B-5</strain>
    </source>
</reference>
<dbReference type="PANTHER" id="PTHR10132:SF14">
    <property type="entry name" value="SARCOGLYCAN ALPHA, ISOFORM C"/>
    <property type="match status" value="1"/>
</dbReference>
<dbReference type="InterPro" id="IPR048347">
    <property type="entry name" value="Sarcoglycan_C"/>
</dbReference>
<feature type="domain" description="Sarcoglycan alpha/epsilon second" evidence="2">
    <location>
        <begin position="101"/>
        <end position="227"/>
    </location>
</feature>
<dbReference type="InterPro" id="IPR015919">
    <property type="entry name" value="Cadherin-like_sf"/>
</dbReference>
<proteinExistence type="predicted"/>
<dbReference type="InterPro" id="IPR008908">
    <property type="entry name" value="Sarcoglycan_alpha/epsilon"/>
</dbReference>
<gene>
    <name evidence="3" type="ORF">NP493_946g00010</name>
</gene>
<evidence type="ECO:0000259" key="2">
    <source>
        <dbReference type="Pfam" id="PF20989"/>
    </source>
</evidence>
<dbReference type="SUPFAM" id="SSF49313">
    <property type="entry name" value="Cadherin-like"/>
    <property type="match status" value="1"/>
</dbReference>
<dbReference type="GO" id="GO:0016012">
    <property type="term" value="C:sarcoglycan complex"/>
    <property type="evidence" value="ECO:0007669"/>
    <property type="project" value="InterPro"/>
</dbReference>
<organism evidence="3 4">
    <name type="scientific">Ridgeia piscesae</name>
    <name type="common">Tubeworm</name>
    <dbReference type="NCBI Taxonomy" id="27915"/>
    <lineage>
        <taxon>Eukaryota</taxon>
        <taxon>Metazoa</taxon>
        <taxon>Spiralia</taxon>
        <taxon>Lophotrochozoa</taxon>
        <taxon>Annelida</taxon>
        <taxon>Polychaeta</taxon>
        <taxon>Sedentaria</taxon>
        <taxon>Canalipalpata</taxon>
        <taxon>Sabellida</taxon>
        <taxon>Siboglinidae</taxon>
        <taxon>Ridgeia</taxon>
    </lineage>
</organism>
<dbReference type="GO" id="GO:0005509">
    <property type="term" value="F:calcium ion binding"/>
    <property type="evidence" value="ECO:0007669"/>
    <property type="project" value="InterPro"/>
</dbReference>
<evidence type="ECO:0000259" key="1">
    <source>
        <dbReference type="Pfam" id="PF05510"/>
    </source>
</evidence>
<dbReference type="Pfam" id="PF05510">
    <property type="entry name" value="Sarcoglycan_2"/>
    <property type="match status" value="1"/>
</dbReference>
<dbReference type="InterPro" id="IPR048346">
    <property type="entry name" value="Sarcoglycan_N"/>
</dbReference>
<dbReference type="AlphaFoldDB" id="A0AAD9KK16"/>